<keyword evidence="9 11" id="KW-0057">Aromatic amino acid biosynthesis</keyword>
<gene>
    <name evidence="11" type="primary">aroK</name>
    <name evidence="12" type="ORF">ABIE19_002587</name>
</gene>
<keyword evidence="11" id="KW-0479">Metal-binding</keyword>
<feature type="binding site" evidence="11">
    <location>
        <position position="75"/>
    </location>
    <ligand>
        <name>substrate</name>
    </ligand>
</feature>
<comment type="pathway">
    <text evidence="1 11">Metabolic intermediate biosynthesis; chorismate biosynthesis; chorismate from D-erythrose 4-phosphate and phosphoenolpyruvate: step 5/7.</text>
</comment>
<feature type="binding site" evidence="11">
    <location>
        <position position="154"/>
    </location>
    <ligand>
        <name>substrate</name>
    </ligand>
</feature>
<dbReference type="GO" id="GO:0004765">
    <property type="term" value="F:shikimate kinase activity"/>
    <property type="evidence" value="ECO:0007669"/>
    <property type="project" value="UniProtKB-EC"/>
</dbReference>
<feature type="binding site" evidence="11">
    <location>
        <begin position="29"/>
        <end position="34"/>
    </location>
    <ligand>
        <name>ATP</name>
        <dbReference type="ChEBI" id="CHEBI:30616"/>
    </ligand>
</feature>
<dbReference type="Proteomes" id="UP001549313">
    <property type="component" value="Unassembled WGS sequence"/>
</dbReference>
<evidence type="ECO:0000256" key="4">
    <source>
        <dbReference type="ARBA" id="ARBA00022605"/>
    </source>
</evidence>
<comment type="function">
    <text evidence="11">Catalyzes the specific phosphorylation of the 3-hydroxyl group of shikimic acid using ATP as a cosubstrate.</text>
</comment>
<dbReference type="InterPro" id="IPR000623">
    <property type="entry name" value="Shikimate_kinase/TSH1"/>
</dbReference>
<evidence type="ECO:0000256" key="7">
    <source>
        <dbReference type="ARBA" id="ARBA00022777"/>
    </source>
</evidence>
<keyword evidence="11" id="KW-0460">Magnesium</keyword>
<evidence type="ECO:0000256" key="2">
    <source>
        <dbReference type="ARBA" id="ARBA00006997"/>
    </source>
</evidence>
<dbReference type="EMBL" id="JBEPTF010000003">
    <property type="protein sequence ID" value="MET4684650.1"/>
    <property type="molecule type" value="Genomic_DNA"/>
</dbReference>
<evidence type="ECO:0000256" key="3">
    <source>
        <dbReference type="ARBA" id="ARBA00012154"/>
    </source>
</evidence>
<comment type="caution">
    <text evidence="11">Lacks conserved residue(s) required for the propagation of feature annotation.</text>
</comment>
<evidence type="ECO:0000256" key="8">
    <source>
        <dbReference type="ARBA" id="ARBA00022840"/>
    </source>
</evidence>
<dbReference type="RefSeq" id="WP_354089601.1">
    <property type="nucleotide sequence ID" value="NZ_JBEPTF010000003.1"/>
</dbReference>
<reference evidence="12 13" key="1">
    <citation type="submission" date="2024-06" db="EMBL/GenBank/DDBJ databases">
        <title>Sorghum-associated microbial communities from plants grown in Nebraska, USA.</title>
        <authorList>
            <person name="Schachtman D."/>
        </authorList>
    </citation>
    <scope>NUCLEOTIDE SEQUENCE [LARGE SCALE GENOMIC DNA]</scope>
    <source>
        <strain evidence="12 13">2814</strain>
    </source>
</reference>
<keyword evidence="11" id="KW-0963">Cytoplasm</keyword>
<dbReference type="EC" id="2.7.1.71" evidence="3 11"/>
<feature type="binding site" evidence="11">
    <location>
        <position position="33"/>
    </location>
    <ligand>
        <name>Mg(2+)</name>
        <dbReference type="ChEBI" id="CHEBI:18420"/>
    </ligand>
</feature>
<proteinExistence type="inferred from homology"/>
<keyword evidence="7 11" id="KW-0418">Kinase</keyword>
<dbReference type="SUPFAM" id="SSF52540">
    <property type="entry name" value="P-loop containing nucleoside triphosphate hydrolases"/>
    <property type="match status" value="1"/>
</dbReference>
<evidence type="ECO:0000313" key="13">
    <source>
        <dbReference type="Proteomes" id="UP001549313"/>
    </source>
</evidence>
<feature type="binding site" evidence="11">
    <location>
        <position position="51"/>
    </location>
    <ligand>
        <name>substrate</name>
    </ligand>
</feature>
<comment type="subunit">
    <text evidence="11">Monomer.</text>
</comment>
<dbReference type="PANTHER" id="PTHR21087">
    <property type="entry name" value="SHIKIMATE KINASE"/>
    <property type="match status" value="1"/>
</dbReference>
<dbReference type="InterPro" id="IPR023000">
    <property type="entry name" value="Shikimate_kinase_CS"/>
</dbReference>
<organism evidence="12 13">
    <name type="scientific">Brevundimonas faecalis</name>
    <dbReference type="NCBI Taxonomy" id="947378"/>
    <lineage>
        <taxon>Bacteria</taxon>
        <taxon>Pseudomonadati</taxon>
        <taxon>Pseudomonadota</taxon>
        <taxon>Alphaproteobacteria</taxon>
        <taxon>Caulobacterales</taxon>
        <taxon>Caulobacteraceae</taxon>
        <taxon>Brevundimonas</taxon>
    </lineage>
</organism>
<protein>
    <recommendedName>
        <fullName evidence="3 11">Shikimate kinase</fullName>
        <shortName evidence="11">SK</shortName>
        <ecNumber evidence="3 11">2.7.1.71</ecNumber>
    </recommendedName>
</protein>
<keyword evidence="6 11" id="KW-0547">Nucleotide-binding</keyword>
<comment type="catalytic activity">
    <reaction evidence="10 11">
        <text>shikimate + ATP = 3-phosphoshikimate + ADP + H(+)</text>
        <dbReference type="Rhea" id="RHEA:13121"/>
        <dbReference type="ChEBI" id="CHEBI:15378"/>
        <dbReference type="ChEBI" id="CHEBI:30616"/>
        <dbReference type="ChEBI" id="CHEBI:36208"/>
        <dbReference type="ChEBI" id="CHEBI:145989"/>
        <dbReference type="ChEBI" id="CHEBI:456216"/>
        <dbReference type="EC" id="2.7.1.71"/>
    </reaction>
</comment>
<keyword evidence="8 11" id="KW-0067">ATP-binding</keyword>
<comment type="caution">
    <text evidence="12">The sequence shown here is derived from an EMBL/GenBank/DDBJ whole genome shotgun (WGS) entry which is preliminary data.</text>
</comment>
<evidence type="ECO:0000256" key="9">
    <source>
        <dbReference type="ARBA" id="ARBA00023141"/>
    </source>
</evidence>
<name>A0ABV2RDJ2_9CAUL</name>
<evidence type="ECO:0000256" key="11">
    <source>
        <dbReference type="HAMAP-Rule" id="MF_00109"/>
    </source>
</evidence>
<feature type="binding site" evidence="11">
    <location>
        <position position="97"/>
    </location>
    <ligand>
        <name>substrate</name>
    </ligand>
</feature>
<accession>A0ABV2RDJ2</accession>
<evidence type="ECO:0000256" key="10">
    <source>
        <dbReference type="ARBA" id="ARBA00048567"/>
    </source>
</evidence>
<dbReference type="HAMAP" id="MF_00109">
    <property type="entry name" value="Shikimate_kinase"/>
    <property type="match status" value="1"/>
</dbReference>
<evidence type="ECO:0000256" key="6">
    <source>
        <dbReference type="ARBA" id="ARBA00022741"/>
    </source>
</evidence>
<keyword evidence="5 11" id="KW-0808">Transferase</keyword>
<comment type="similarity">
    <text evidence="2 11">Belongs to the shikimate kinase family.</text>
</comment>
<sequence>MPSDASPDSSPLSPLTALDRTITLVGLMGVGKSTVGRRLAQRLGLPFADGDHVIEEAAGMTISEIFASRGEAEFRAGEARVMRRLLEGPPIVLATGGGAMMNPETRGLIKTRSISVWMKADLKVIADRVQRRDTRPLLRGRDPLTVLRELAETRYPIYGEADLTVEVGGGAHGQAVDAIHRELRRYLREEKRR</sequence>
<dbReference type="NCBIfam" id="NF010552">
    <property type="entry name" value="PRK13946.1"/>
    <property type="match status" value="1"/>
</dbReference>
<dbReference type="PROSITE" id="PS01128">
    <property type="entry name" value="SHIKIMATE_KINASE"/>
    <property type="match status" value="1"/>
</dbReference>
<evidence type="ECO:0000313" key="12">
    <source>
        <dbReference type="EMBL" id="MET4684650.1"/>
    </source>
</evidence>
<dbReference type="Gene3D" id="3.40.50.300">
    <property type="entry name" value="P-loop containing nucleotide triphosphate hydrolases"/>
    <property type="match status" value="1"/>
</dbReference>
<dbReference type="InterPro" id="IPR027417">
    <property type="entry name" value="P-loop_NTPase"/>
</dbReference>
<dbReference type="PRINTS" id="PR01100">
    <property type="entry name" value="SHIKIMTKNASE"/>
</dbReference>
<evidence type="ECO:0000256" key="1">
    <source>
        <dbReference type="ARBA" id="ARBA00004842"/>
    </source>
</evidence>
<keyword evidence="13" id="KW-1185">Reference proteome</keyword>
<dbReference type="CDD" id="cd00464">
    <property type="entry name" value="SK"/>
    <property type="match status" value="1"/>
</dbReference>
<comment type="subcellular location">
    <subcellularLocation>
        <location evidence="11">Cytoplasm</location>
    </subcellularLocation>
</comment>
<feature type="binding site" evidence="11">
    <location>
        <position position="135"/>
    </location>
    <ligand>
        <name>ATP</name>
        <dbReference type="ChEBI" id="CHEBI:30616"/>
    </ligand>
</feature>
<dbReference type="InterPro" id="IPR031322">
    <property type="entry name" value="Shikimate/glucono_kinase"/>
</dbReference>
<dbReference type="PANTHER" id="PTHR21087:SF16">
    <property type="entry name" value="SHIKIMATE KINASE 1, CHLOROPLASTIC"/>
    <property type="match status" value="1"/>
</dbReference>
<dbReference type="Pfam" id="PF01202">
    <property type="entry name" value="SKI"/>
    <property type="match status" value="1"/>
</dbReference>
<evidence type="ECO:0000256" key="5">
    <source>
        <dbReference type="ARBA" id="ARBA00022679"/>
    </source>
</evidence>
<comment type="cofactor">
    <cofactor evidence="11">
        <name>Mg(2+)</name>
        <dbReference type="ChEBI" id="CHEBI:18420"/>
    </cofactor>
    <text evidence="11">Binds 1 Mg(2+) ion per subunit.</text>
</comment>
<keyword evidence="4 11" id="KW-0028">Amino-acid biosynthesis</keyword>